<evidence type="ECO:0000256" key="1">
    <source>
        <dbReference type="ARBA" id="ARBA00004606"/>
    </source>
</evidence>
<dbReference type="Gene3D" id="3.90.550.10">
    <property type="entry name" value="Spore Coat Polysaccharide Biosynthesis Protein SpsA, Chain A"/>
    <property type="match status" value="1"/>
</dbReference>
<dbReference type="PANTHER" id="PTHR31392">
    <property type="entry name" value="ALPHA-1,3-MANNOSYLTRANSFERASE MNN1-RELATED"/>
    <property type="match status" value="1"/>
</dbReference>
<evidence type="ECO:0000256" key="3">
    <source>
        <dbReference type="ARBA" id="ARBA00022676"/>
    </source>
</evidence>
<evidence type="ECO:0000313" key="11">
    <source>
        <dbReference type="Proteomes" id="UP001210925"/>
    </source>
</evidence>
<dbReference type="EMBL" id="JADGKB010000003">
    <property type="protein sequence ID" value="KAJ3262001.1"/>
    <property type="molecule type" value="Genomic_DNA"/>
</dbReference>
<keyword evidence="7" id="KW-1133">Transmembrane helix</keyword>
<reference evidence="10" key="1">
    <citation type="submission" date="2020-05" db="EMBL/GenBank/DDBJ databases">
        <title>Phylogenomic resolution of chytrid fungi.</title>
        <authorList>
            <person name="Stajich J.E."/>
            <person name="Amses K."/>
            <person name="Simmons R."/>
            <person name="Seto K."/>
            <person name="Myers J."/>
            <person name="Bonds A."/>
            <person name="Quandt C.A."/>
            <person name="Barry K."/>
            <person name="Liu P."/>
            <person name="Grigoriev I."/>
            <person name="Longcore J.E."/>
            <person name="James T.Y."/>
        </authorList>
    </citation>
    <scope>NUCLEOTIDE SEQUENCE</scope>
    <source>
        <strain evidence="10">PLAUS21</strain>
    </source>
</reference>
<name>A0AAD5YB35_9FUNG</name>
<evidence type="ECO:0000256" key="7">
    <source>
        <dbReference type="ARBA" id="ARBA00022989"/>
    </source>
</evidence>
<dbReference type="Pfam" id="PF11051">
    <property type="entry name" value="Mannosyl_trans3"/>
    <property type="match status" value="2"/>
</dbReference>
<dbReference type="GO" id="GO:0000033">
    <property type="term" value="F:alpha-1,3-mannosyltransferase activity"/>
    <property type="evidence" value="ECO:0007669"/>
    <property type="project" value="TreeGrafter"/>
</dbReference>
<evidence type="ECO:0000256" key="4">
    <source>
        <dbReference type="ARBA" id="ARBA00022679"/>
    </source>
</evidence>
<dbReference type="PANTHER" id="PTHR31392:SF1">
    <property type="entry name" value="ALPHA-1,3-MANNOSYLTRANSFERASE MNN1-RELATED"/>
    <property type="match status" value="1"/>
</dbReference>
<evidence type="ECO:0000313" key="10">
    <source>
        <dbReference type="EMBL" id="KAJ3262001.1"/>
    </source>
</evidence>
<comment type="subcellular location">
    <subcellularLocation>
        <location evidence="1">Membrane</location>
        <topology evidence="1">Single-pass type II membrane protein</topology>
    </subcellularLocation>
</comment>
<comment type="similarity">
    <text evidence="2">Belongs to the MNN1/MNT family.</text>
</comment>
<evidence type="ECO:0000256" key="6">
    <source>
        <dbReference type="ARBA" id="ARBA00022968"/>
    </source>
</evidence>
<evidence type="ECO:0000256" key="2">
    <source>
        <dbReference type="ARBA" id="ARBA00009105"/>
    </source>
</evidence>
<keyword evidence="11" id="KW-1185">Reference proteome</keyword>
<dbReference type="InterPro" id="IPR022751">
    <property type="entry name" value="Alpha_mannosyltransferase"/>
</dbReference>
<evidence type="ECO:0000256" key="8">
    <source>
        <dbReference type="ARBA" id="ARBA00023136"/>
    </source>
</evidence>
<accession>A0AAD5YB35</accession>
<comment type="caution">
    <text evidence="10">The sequence shown here is derived from an EMBL/GenBank/DDBJ whole genome shotgun (WGS) entry which is preliminary data.</text>
</comment>
<keyword evidence="3" id="KW-0328">Glycosyltransferase</keyword>
<keyword evidence="4" id="KW-0808">Transferase</keyword>
<dbReference type="GO" id="GO:0005794">
    <property type="term" value="C:Golgi apparatus"/>
    <property type="evidence" value="ECO:0007669"/>
    <property type="project" value="TreeGrafter"/>
</dbReference>
<sequence length="431" mass="49349">MKFTLKRRKWFKYMLTLLIATVVLGQFSIIKRHWDHIRILKERKPKVPFEISDNDREILSHQAYNNPGDFLAVGNYLRTFQKYHDNIWRQVTINNTDIDSFQPEFKIIEAGTLGFLRHAYNSSIHLRQSYSKRGIVLCVNNRYATMAYSTAHIIRKVYKSNLPIEVFYIGDSDLNESNRQWLMTVSDLKVIDLSAVFDNSVLSLKGWEAKPFAMLVSSFEEIVMIDADTIFLQPPETFFEGSLYKTHGALFFKDRPVFSVNPLSVLAAQNLFGGVIPEKVANTPILSYQARHYQESDKETFWIGFTMVGSDYEFEPSLPGSMGIADRLDEQNSKVCSEQMVHLGENGLPGWANGGWVNTKFRKGAGLGTFTHYNIGSGQSSYIFTGKSPNYVCVTSNQDPTRFTDIQQEYIQKSVNFIQSENLSFDDSVRE</sequence>
<gene>
    <name evidence="10" type="ORF">HK103_003844</name>
</gene>
<evidence type="ECO:0000256" key="9">
    <source>
        <dbReference type="ARBA" id="ARBA00023180"/>
    </source>
</evidence>
<dbReference type="Proteomes" id="UP001210925">
    <property type="component" value="Unassembled WGS sequence"/>
</dbReference>
<dbReference type="AlphaFoldDB" id="A0AAD5YB35"/>
<dbReference type="GO" id="GO:0006493">
    <property type="term" value="P:protein O-linked glycosylation"/>
    <property type="evidence" value="ECO:0007669"/>
    <property type="project" value="TreeGrafter"/>
</dbReference>
<keyword evidence="6" id="KW-0735">Signal-anchor</keyword>
<keyword evidence="8" id="KW-0472">Membrane</keyword>
<keyword evidence="9" id="KW-0325">Glycoprotein</keyword>
<proteinExistence type="inferred from homology"/>
<evidence type="ECO:0000256" key="5">
    <source>
        <dbReference type="ARBA" id="ARBA00022692"/>
    </source>
</evidence>
<keyword evidence="5" id="KW-0812">Transmembrane</keyword>
<protein>
    <submittedName>
        <fullName evidence="10">Uncharacterized protein</fullName>
    </submittedName>
</protein>
<dbReference type="InterPro" id="IPR029044">
    <property type="entry name" value="Nucleotide-diphossugar_trans"/>
</dbReference>
<dbReference type="GO" id="GO:0016020">
    <property type="term" value="C:membrane"/>
    <property type="evidence" value="ECO:0007669"/>
    <property type="project" value="UniProtKB-SubCell"/>
</dbReference>
<organism evidence="10 11">
    <name type="scientific">Boothiomyces macroporosus</name>
    <dbReference type="NCBI Taxonomy" id="261099"/>
    <lineage>
        <taxon>Eukaryota</taxon>
        <taxon>Fungi</taxon>
        <taxon>Fungi incertae sedis</taxon>
        <taxon>Chytridiomycota</taxon>
        <taxon>Chytridiomycota incertae sedis</taxon>
        <taxon>Chytridiomycetes</taxon>
        <taxon>Rhizophydiales</taxon>
        <taxon>Terramycetaceae</taxon>
        <taxon>Boothiomyces</taxon>
    </lineage>
</organism>
<dbReference type="SUPFAM" id="SSF53448">
    <property type="entry name" value="Nucleotide-diphospho-sugar transferases"/>
    <property type="match status" value="1"/>
</dbReference>